<name>A0A4R5F5D8_9FLAO</name>
<dbReference type="OrthoDB" id="9801249at2"/>
<evidence type="ECO:0000313" key="7">
    <source>
        <dbReference type="EMBL" id="TDE42908.1"/>
    </source>
</evidence>
<dbReference type="SUPFAM" id="SSF53686">
    <property type="entry name" value="Tryptophan synthase beta subunit-like PLP-dependent enzymes"/>
    <property type="match status" value="1"/>
</dbReference>
<evidence type="ECO:0000256" key="3">
    <source>
        <dbReference type="ARBA" id="ARBA00022898"/>
    </source>
</evidence>
<evidence type="ECO:0000256" key="1">
    <source>
        <dbReference type="ARBA" id="ARBA00001933"/>
    </source>
</evidence>
<feature type="modified residue" description="N6-(pyridoxal phosphate)lysine" evidence="5">
    <location>
        <position position="53"/>
    </location>
</feature>
<organism evidence="7 8">
    <name type="scientific">Flavobacterium rhamnosiphilum</name>
    <dbReference type="NCBI Taxonomy" id="2541724"/>
    <lineage>
        <taxon>Bacteria</taxon>
        <taxon>Pseudomonadati</taxon>
        <taxon>Bacteroidota</taxon>
        <taxon>Flavobacteriia</taxon>
        <taxon>Flavobacteriales</taxon>
        <taxon>Flavobacteriaceae</taxon>
        <taxon>Flavobacterium</taxon>
    </lineage>
</organism>
<dbReference type="Gene3D" id="3.40.50.1100">
    <property type="match status" value="2"/>
</dbReference>
<feature type="active site" description="Nucleophile" evidence="4">
    <location>
        <position position="80"/>
    </location>
</feature>
<dbReference type="GO" id="GO:0019148">
    <property type="term" value="F:D-cysteine desulfhydrase activity"/>
    <property type="evidence" value="ECO:0007669"/>
    <property type="project" value="TreeGrafter"/>
</dbReference>
<gene>
    <name evidence="7" type="ORF">E0I26_12095</name>
</gene>
<dbReference type="AlphaFoldDB" id="A0A4R5F5D8"/>
<keyword evidence="8" id="KW-1185">Reference proteome</keyword>
<comment type="cofactor">
    <cofactor evidence="1">
        <name>pyridoxal 5'-phosphate</name>
        <dbReference type="ChEBI" id="CHEBI:597326"/>
    </cofactor>
</comment>
<dbReference type="PANTHER" id="PTHR43780">
    <property type="entry name" value="1-AMINOCYCLOPROPANE-1-CARBOXYLATE DEAMINASE-RELATED"/>
    <property type="match status" value="1"/>
</dbReference>
<dbReference type="PIRSF" id="PIRSF006278">
    <property type="entry name" value="ACCD_DCysDesulf"/>
    <property type="match status" value="1"/>
</dbReference>
<accession>A0A4R5F5D8</accession>
<protein>
    <submittedName>
        <fullName evidence="7">1-aminocyclopropane-1-carboxylate deaminase/D-cysteine desulfhydrase</fullName>
    </submittedName>
</protein>
<evidence type="ECO:0000256" key="2">
    <source>
        <dbReference type="ARBA" id="ARBA00008639"/>
    </source>
</evidence>
<evidence type="ECO:0000256" key="5">
    <source>
        <dbReference type="PIRSR" id="PIRSR006278-2"/>
    </source>
</evidence>
<dbReference type="PANTHER" id="PTHR43780:SF2">
    <property type="entry name" value="1-AMINOCYCLOPROPANE-1-CARBOXYLATE DEAMINASE-RELATED"/>
    <property type="match status" value="1"/>
</dbReference>
<evidence type="ECO:0000259" key="6">
    <source>
        <dbReference type="Pfam" id="PF00291"/>
    </source>
</evidence>
<evidence type="ECO:0000256" key="4">
    <source>
        <dbReference type="PIRSR" id="PIRSR006278-1"/>
    </source>
</evidence>
<dbReference type="Proteomes" id="UP000294814">
    <property type="component" value="Unassembled WGS sequence"/>
</dbReference>
<dbReference type="EMBL" id="SMLG01000009">
    <property type="protein sequence ID" value="TDE42908.1"/>
    <property type="molecule type" value="Genomic_DNA"/>
</dbReference>
<comment type="similarity">
    <text evidence="2">Belongs to the ACC deaminase/D-cysteine desulfhydrase family.</text>
</comment>
<dbReference type="InterPro" id="IPR001926">
    <property type="entry name" value="TrpB-like_PALP"/>
</dbReference>
<dbReference type="InterPro" id="IPR027278">
    <property type="entry name" value="ACCD_DCysDesulf"/>
</dbReference>
<evidence type="ECO:0000313" key="8">
    <source>
        <dbReference type="Proteomes" id="UP000294814"/>
    </source>
</evidence>
<dbReference type="Pfam" id="PF00291">
    <property type="entry name" value="PALP"/>
    <property type="match status" value="1"/>
</dbReference>
<sequence>MQSAEVAFLLYINFTFVPKLLSLNQHLTTSFPNAISVAIKREDLIHPFVSGNKFRKLKYNLLQAKTEHYETLLTFGGAFSNHIAAVAFAGKEKGFKTIGIIRGDELGSKISENPTLSFAQNCGMQLEFISREEYRLKSEVSFLENLKQQFGDFYLIPEGGTNALAIKGCQEILTPEDAEFDYICCSIGTGGTISGIINSVLPHQKVLGFPALKGDFLKEEIRIFAQNENWELITEYHFGGYGKVTPELIAFINQFYTENQIPLDPIYTGKMVFGVIDLIKKNYFPTESKILLIHTGGIQGIQGMNMKLINKQLPTIDIYV</sequence>
<keyword evidence="3 5" id="KW-0663">Pyridoxal phosphate</keyword>
<reference evidence="7 8" key="1">
    <citation type="submission" date="2019-03" db="EMBL/GenBank/DDBJ databases">
        <title>Novel species of Flavobacterium.</title>
        <authorList>
            <person name="Liu Q."/>
            <person name="Xin Y.-H."/>
        </authorList>
    </citation>
    <scope>NUCLEOTIDE SEQUENCE [LARGE SCALE GENOMIC DNA]</scope>
    <source>
        <strain evidence="7 8">LB3P52</strain>
    </source>
</reference>
<feature type="domain" description="Tryptophan synthase beta chain-like PALP" evidence="6">
    <location>
        <begin position="37"/>
        <end position="296"/>
    </location>
</feature>
<dbReference type="InterPro" id="IPR036052">
    <property type="entry name" value="TrpB-like_PALP_sf"/>
</dbReference>
<comment type="caution">
    <text evidence="7">The sequence shown here is derived from an EMBL/GenBank/DDBJ whole genome shotgun (WGS) entry which is preliminary data.</text>
</comment>
<proteinExistence type="inferred from homology"/>